<dbReference type="GO" id="GO:0043565">
    <property type="term" value="F:sequence-specific DNA binding"/>
    <property type="evidence" value="ECO:0007669"/>
    <property type="project" value="InterPro"/>
</dbReference>
<evidence type="ECO:0000313" key="4">
    <source>
        <dbReference type="EMBL" id="SOD53561.1"/>
    </source>
</evidence>
<keyword evidence="1" id="KW-0805">Transcription regulation</keyword>
<dbReference type="AlphaFoldDB" id="A0A286D4I8"/>
<dbReference type="SMART" id="SM00342">
    <property type="entry name" value="HTH_ARAC"/>
    <property type="match status" value="1"/>
</dbReference>
<reference evidence="4 5" key="1">
    <citation type="submission" date="2017-09" db="EMBL/GenBank/DDBJ databases">
        <authorList>
            <person name="Ehlers B."/>
            <person name="Leendertz F.H."/>
        </authorList>
    </citation>
    <scope>NUCLEOTIDE SEQUENCE [LARGE SCALE GENOMIC DNA]</scope>
    <source>
        <strain evidence="4 5">CGMCC 1.10978</strain>
    </source>
</reference>
<feature type="domain" description="HTH araC/xylS-type" evidence="3">
    <location>
        <begin position="205"/>
        <end position="303"/>
    </location>
</feature>
<dbReference type="InterPro" id="IPR009594">
    <property type="entry name" value="Tscrpt_reg_HTH_AraC_N"/>
</dbReference>
<sequence length="307" mass="34451">MSPMSSPNPIARYPLNAPQTELADRIARLSPHDGVHDTPLRQLQTIRRSAPTPCFPSVYEPRLCIVVQGSKIAMLGEQTYRYDPLHYLVVSMPLPMLAQVTDASPEKPYLCLRLDIEPELIADLMLDTAVGIGSDPAACAAYAAQMTPSLLDAVLRMMRLLDTPEDLNVLAPMALREIFYRVLLGDLGHHLRDLAVRDSRPQRIAQAVQLLRQHYLEPLRIEALARAVHMSVSSLHHHFKHATTLSPLQYQKQLRLHEARRLMLAEGLEAAAAAHRVGYESPSQFSREYKRLFGAPPRTEIGQLREA</sequence>
<evidence type="ECO:0000259" key="3">
    <source>
        <dbReference type="PROSITE" id="PS01124"/>
    </source>
</evidence>
<evidence type="ECO:0000256" key="2">
    <source>
        <dbReference type="ARBA" id="ARBA00023163"/>
    </source>
</evidence>
<evidence type="ECO:0000313" key="5">
    <source>
        <dbReference type="Proteomes" id="UP000219374"/>
    </source>
</evidence>
<dbReference type="GO" id="GO:0003700">
    <property type="term" value="F:DNA-binding transcription factor activity"/>
    <property type="evidence" value="ECO:0007669"/>
    <property type="project" value="InterPro"/>
</dbReference>
<dbReference type="Proteomes" id="UP000219374">
    <property type="component" value="Unassembled WGS sequence"/>
</dbReference>
<name>A0A286D4I8_9GAMM</name>
<keyword evidence="5" id="KW-1185">Reference proteome</keyword>
<dbReference type="PANTHER" id="PTHR43436">
    <property type="entry name" value="ARAC-FAMILY TRANSCRIPTIONAL REGULATOR"/>
    <property type="match status" value="1"/>
</dbReference>
<dbReference type="EMBL" id="OCND01000002">
    <property type="protein sequence ID" value="SOD53561.1"/>
    <property type="molecule type" value="Genomic_DNA"/>
</dbReference>
<dbReference type="InterPro" id="IPR018060">
    <property type="entry name" value="HTH_AraC"/>
</dbReference>
<accession>A0A286D4I8</accession>
<protein>
    <submittedName>
        <fullName evidence="4">Transcriptional regulator, AraC family</fullName>
    </submittedName>
</protein>
<proteinExistence type="predicted"/>
<dbReference type="Gene3D" id="1.10.10.60">
    <property type="entry name" value="Homeodomain-like"/>
    <property type="match status" value="1"/>
</dbReference>
<dbReference type="PANTHER" id="PTHR43436:SF1">
    <property type="entry name" value="TRANSCRIPTIONAL REGULATORY PROTEIN"/>
    <property type="match status" value="1"/>
</dbReference>
<evidence type="ECO:0000256" key="1">
    <source>
        <dbReference type="ARBA" id="ARBA00023015"/>
    </source>
</evidence>
<dbReference type="InterPro" id="IPR009057">
    <property type="entry name" value="Homeodomain-like_sf"/>
</dbReference>
<dbReference type="SUPFAM" id="SSF46689">
    <property type="entry name" value="Homeodomain-like"/>
    <property type="match status" value="2"/>
</dbReference>
<keyword evidence="2" id="KW-0804">Transcription</keyword>
<dbReference type="Pfam" id="PF06719">
    <property type="entry name" value="AraC_N"/>
    <property type="match status" value="1"/>
</dbReference>
<gene>
    <name evidence="4" type="ORF">SAMN06296416_102472</name>
</gene>
<dbReference type="PROSITE" id="PS01124">
    <property type="entry name" value="HTH_ARAC_FAMILY_2"/>
    <property type="match status" value="1"/>
</dbReference>
<dbReference type="Pfam" id="PF12833">
    <property type="entry name" value="HTH_18"/>
    <property type="match status" value="1"/>
</dbReference>
<organism evidence="4 5">
    <name type="scientific">Pseudoxanthomonas wuyuanensis</name>
    <dbReference type="NCBI Taxonomy" id="1073196"/>
    <lineage>
        <taxon>Bacteria</taxon>
        <taxon>Pseudomonadati</taxon>
        <taxon>Pseudomonadota</taxon>
        <taxon>Gammaproteobacteria</taxon>
        <taxon>Lysobacterales</taxon>
        <taxon>Lysobacteraceae</taxon>
        <taxon>Pseudoxanthomonas</taxon>
    </lineage>
</organism>